<dbReference type="GO" id="GO:0006397">
    <property type="term" value="P:mRNA processing"/>
    <property type="evidence" value="ECO:0007669"/>
    <property type="project" value="InterPro"/>
</dbReference>
<dbReference type="Pfam" id="PF13696">
    <property type="entry name" value="zf-CCHC_2"/>
    <property type="match status" value="1"/>
</dbReference>
<dbReference type="CDD" id="cd16620">
    <property type="entry name" value="vRING-HC-C4C4_RBBP6"/>
    <property type="match status" value="1"/>
</dbReference>
<dbReference type="Pfam" id="PF04564">
    <property type="entry name" value="U-box"/>
    <property type="match status" value="1"/>
</dbReference>
<feature type="compositionally biased region" description="Basic and acidic residues" evidence="7">
    <location>
        <begin position="341"/>
        <end position="358"/>
    </location>
</feature>
<dbReference type="InterPro" id="IPR014891">
    <property type="entry name" value="DWNN_domain"/>
</dbReference>
<dbReference type="InterPro" id="IPR003613">
    <property type="entry name" value="Ubox_domain"/>
</dbReference>
<dbReference type="InterPro" id="IPR001878">
    <property type="entry name" value="Znf_CCHC"/>
</dbReference>
<evidence type="ECO:0000256" key="1">
    <source>
        <dbReference type="ARBA" id="ARBA00004123"/>
    </source>
</evidence>
<evidence type="ECO:0000256" key="5">
    <source>
        <dbReference type="ARBA" id="ARBA00023242"/>
    </source>
</evidence>
<evidence type="ECO:0000313" key="10">
    <source>
        <dbReference type="EMBL" id="PRT56602.1"/>
    </source>
</evidence>
<feature type="region of interest" description="Disordered" evidence="7">
    <location>
        <begin position="446"/>
        <end position="470"/>
    </location>
</feature>
<dbReference type="AlphaFoldDB" id="A0A2T0FNN4"/>
<dbReference type="PROSITE" id="PS51282">
    <property type="entry name" value="DWNN"/>
    <property type="match status" value="1"/>
</dbReference>
<dbReference type="RefSeq" id="XP_024666547.1">
    <property type="nucleotide sequence ID" value="XM_024810779.1"/>
</dbReference>
<name>A0A2T0FNN4_9ASCO</name>
<dbReference type="Pfam" id="PF08783">
    <property type="entry name" value="DWNN"/>
    <property type="match status" value="1"/>
</dbReference>
<dbReference type="GO" id="GO:0061630">
    <property type="term" value="F:ubiquitin protein ligase activity"/>
    <property type="evidence" value="ECO:0007669"/>
    <property type="project" value="InterPro"/>
</dbReference>
<evidence type="ECO:0000256" key="2">
    <source>
        <dbReference type="ARBA" id="ARBA00022723"/>
    </source>
</evidence>
<dbReference type="PANTHER" id="PTHR15439">
    <property type="entry name" value="RETINOBLASTOMA-BINDING PROTEIN 6"/>
    <property type="match status" value="1"/>
</dbReference>
<feature type="compositionally biased region" description="Acidic residues" evidence="7">
    <location>
        <begin position="449"/>
        <end position="460"/>
    </location>
</feature>
<evidence type="ECO:0000259" key="8">
    <source>
        <dbReference type="PROSITE" id="PS50158"/>
    </source>
</evidence>
<dbReference type="Proteomes" id="UP000238350">
    <property type="component" value="Unassembled WGS sequence"/>
</dbReference>
<organism evidence="10 11">
    <name type="scientific">Wickerhamiella sorbophila</name>
    <dbReference type="NCBI Taxonomy" id="45607"/>
    <lineage>
        <taxon>Eukaryota</taxon>
        <taxon>Fungi</taxon>
        <taxon>Dikarya</taxon>
        <taxon>Ascomycota</taxon>
        <taxon>Saccharomycotina</taxon>
        <taxon>Dipodascomycetes</taxon>
        <taxon>Dipodascales</taxon>
        <taxon>Trichomonascaceae</taxon>
        <taxon>Wickerhamiella</taxon>
    </lineage>
</organism>
<dbReference type="SUPFAM" id="SSF57756">
    <property type="entry name" value="Retrovirus zinc finger-like domains"/>
    <property type="match status" value="1"/>
</dbReference>
<dbReference type="PANTHER" id="PTHR15439:SF0">
    <property type="entry name" value="CELL DIVISION CYCLE AND APOPTOSIS REGULATOR PROTEIN 1-RELATED"/>
    <property type="match status" value="1"/>
</dbReference>
<evidence type="ECO:0000256" key="7">
    <source>
        <dbReference type="SAM" id="MobiDB-lite"/>
    </source>
</evidence>
<feature type="region of interest" description="Disordered" evidence="7">
    <location>
        <begin position="341"/>
        <end position="402"/>
    </location>
</feature>
<dbReference type="InterPro" id="IPR036875">
    <property type="entry name" value="Znf_CCHC_sf"/>
</dbReference>
<feature type="domain" description="CCHC-type" evidence="8">
    <location>
        <begin position="186"/>
        <end position="200"/>
    </location>
</feature>
<dbReference type="PROSITE" id="PS50158">
    <property type="entry name" value="ZF_CCHC"/>
    <property type="match status" value="1"/>
</dbReference>
<evidence type="ECO:0000259" key="9">
    <source>
        <dbReference type="PROSITE" id="PS51282"/>
    </source>
</evidence>
<feature type="domain" description="DWNN" evidence="9">
    <location>
        <begin position="5"/>
        <end position="79"/>
    </location>
</feature>
<dbReference type="InterPro" id="IPR025829">
    <property type="entry name" value="Zn_knuckle_CX2CX3GHX4C"/>
</dbReference>
<dbReference type="Gene3D" id="3.10.20.90">
    <property type="entry name" value="Phosphatidylinositol 3-kinase Catalytic Subunit, Chain A, domain 1"/>
    <property type="match status" value="1"/>
</dbReference>
<keyword evidence="4" id="KW-0862">Zinc</keyword>
<gene>
    <name evidence="10" type="ORF">B9G98_04222</name>
</gene>
<dbReference type="STRING" id="45607.A0A2T0FNN4"/>
<evidence type="ECO:0000256" key="4">
    <source>
        <dbReference type="ARBA" id="ARBA00022833"/>
    </source>
</evidence>
<evidence type="ECO:0000256" key="3">
    <source>
        <dbReference type="ARBA" id="ARBA00022771"/>
    </source>
</evidence>
<dbReference type="InterPro" id="IPR033489">
    <property type="entry name" value="RBBP6"/>
</dbReference>
<dbReference type="GO" id="GO:0006511">
    <property type="term" value="P:ubiquitin-dependent protein catabolic process"/>
    <property type="evidence" value="ECO:0007669"/>
    <property type="project" value="TreeGrafter"/>
</dbReference>
<dbReference type="Gene3D" id="3.30.40.10">
    <property type="entry name" value="Zinc/RING finger domain, C3HC4 (zinc finger)"/>
    <property type="match status" value="1"/>
</dbReference>
<dbReference type="InterPro" id="IPR013083">
    <property type="entry name" value="Znf_RING/FYVE/PHD"/>
</dbReference>
<dbReference type="SUPFAM" id="SSF57850">
    <property type="entry name" value="RING/U-box"/>
    <property type="match status" value="1"/>
</dbReference>
<reference evidence="10 11" key="1">
    <citation type="submission" date="2017-04" db="EMBL/GenBank/DDBJ databases">
        <title>Genome sequencing of [Candida] sorbophila.</title>
        <authorList>
            <person name="Ahn J.O."/>
        </authorList>
    </citation>
    <scope>NUCLEOTIDE SEQUENCE [LARGE SCALE GENOMIC DNA]</scope>
    <source>
        <strain evidence="10 11">DS02</strain>
    </source>
</reference>
<keyword evidence="2" id="KW-0479">Metal-binding</keyword>
<comment type="caution">
    <text evidence="10">The sequence shown here is derived from an EMBL/GenBank/DDBJ whole genome shotgun (WGS) entry which is preliminary data.</text>
</comment>
<keyword evidence="11" id="KW-1185">Reference proteome</keyword>
<dbReference type="GO" id="GO:0008270">
    <property type="term" value="F:zinc ion binding"/>
    <property type="evidence" value="ECO:0007669"/>
    <property type="project" value="UniProtKB-KW"/>
</dbReference>
<dbReference type="SMART" id="SM01180">
    <property type="entry name" value="DWNN"/>
    <property type="match status" value="1"/>
</dbReference>
<dbReference type="Gene3D" id="4.10.60.10">
    <property type="entry name" value="Zinc finger, CCHC-type"/>
    <property type="match status" value="1"/>
</dbReference>
<accession>A0A2T0FNN4</accession>
<dbReference type="EMBL" id="NDIQ01000022">
    <property type="protein sequence ID" value="PRT56602.1"/>
    <property type="molecule type" value="Genomic_DNA"/>
</dbReference>
<evidence type="ECO:0000256" key="6">
    <source>
        <dbReference type="PROSITE-ProRule" id="PRU00047"/>
    </source>
</evidence>
<evidence type="ECO:0000313" key="11">
    <source>
        <dbReference type="Proteomes" id="UP000238350"/>
    </source>
</evidence>
<protein>
    <submittedName>
        <fullName evidence="10">Putative RING finger protein P8B7.15c</fullName>
    </submittedName>
</protein>
<feature type="compositionally biased region" description="Basic and acidic residues" evidence="7">
    <location>
        <begin position="368"/>
        <end position="378"/>
    </location>
</feature>
<keyword evidence="3 6" id="KW-0863">Zinc-finger</keyword>
<sequence>MASTVYYRFQSQKEPSRILFDGTGISVFDLKREILLKNKLDTTADTFELRLTNPDNGDVYVNDSEVIPRSTSVLARRIPVRANARDAAVRYVSGSMVVNAKNAARREDFKAGSTAAAGPATGQAASTGMRIGGTATEEDMINAMFQAQGEQWQKTQQEMETKAPVYTPRNLAPAAGEKEPPPGYICHRCGQKGHYISHCPTLNDPTWEAKRVRRTTGIPKSMLRTVEKPADDDSGSYLMDADGQYVVAVADDRSWKDFQKRQLQQTAKARREVPDELQDPITHELIVDPVKTPCCGKTYSDQSIQDALISSEFKCPNCGQEDVYIDQLSADEEMAKKVYEFDHQEDGDGELKRERPDDDGSQEDETDRPDVKRAKSENDISEGAYESDDEKSDANKTASVAAAAPVAPVAAVPVFPFMFPPFFMPPMIPSAPVAENRTLRPYNMTTTVEEFDYSESSESDDDRRSRRGRR</sequence>
<dbReference type="GO" id="GO:0016567">
    <property type="term" value="P:protein ubiquitination"/>
    <property type="evidence" value="ECO:0007669"/>
    <property type="project" value="InterPro"/>
</dbReference>
<comment type="subcellular location">
    <subcellularLocation>
        <location evidence="1">Nucleus</location>
    </subcellularLocation>
</comment>
<keyword evidence="5" id="KW-0539">Nucleus</keyword>
<proteinExistence type="predicted"/>
<dbReference type="GO" id="GO:0003676">
    <property type="term" value="F:nucleic acid binding"/>
    <property type="evidence" value="ECO:0007669"/>
    <property type="project" value="InterPro"/>
</dbReference>
<dbReference type="OrthoDB" id="106784at2759"/>
<dbReference type="GO" id="GO:0005634">
    <property type="term" value="C:nucleus"/>
    <property type="evidence" value="ECO:0007669"/>
    <property type="project" value="UniProtKB-SubCell"/>
</dbReference>
<dbReference type="GeneID" id="36517970"/>